<feature type="transmembrane region" description="Helical" evidence="1">
    <location>
        <begin position="104"/>
        <end position="126"/>
    </location>
</feature>
<accession>A0A0K0DNK8</accession>
<keyword evidence="1" id="KW-0472">Membrane</keyword>
<reference evidence="2" key="1">
    <citation type="submission" date="2012-09" db="EMBL/GenBank/DDBJ databases">
        <authorList>
            <person name="Martin A.A."/>
        </authorList>
    </citation>
    <scope>NUCLEOTIDE SEQUENCE</scope>
</reference>
<keyword evidence="2" id="KW-1185">Reference proteome</keyword>
<sequence>MILQSSLFGLEMEAVGYNIILVATIAYAIIALFGLVTVAIFIAVLLKARPILKEYPFFTVVWQLTLSNALNLVAQVTCVVPCTFLDSREQLSKWYEMGANIVDFTDVAVVYFVLLMALNRFAVLVMKPLERMFTKLVGVLFCPDCHLIDSSLFLRLSNGQRLCFIAFNNHNY</sequence>
<protein>
    <submittedName>
        <fullName evidence="3">G_PROTEIN_RECEP_F1_2 domain-containing protein</fullName>
    </submittedName>
</protein>
<feature type="transmembrane region" description="Helical" evidence="1">
    <location>
        <begin position="20"/>
        <end position="45"/>
    </location>
</feature>
<dbReference type="AlphaFoldDB" id="A0A0K0DNK8"/>
<reference evidence="3" key="2">
    <citation type="submission" date="2017-02" db="UniProtKB">
        <authorList>
            <consortium name="WormBaseParasite"/>
        </authorList>
    </citation>
    <scope>IDENTIFICATION</scope>
</reference>
<organism evidence="2 3">
    <name type="scientific">Angiostrongylus cantonensis</name>
    <name type="common">Rat lungworm</name>
    <dbReference type="NCBI Taxonomy" id="6313"/>
    <lineage>
        <taxon>Eukaryota</taxon>
        <taxon>Metazoa</taxon>
        <taxon>Ecdysozoa</taxon>
        <taxon>Nematoda</taxon>
        <taxon>Chromadorea</taxon>
        <taxon>Rhabditida</taxon>
        <taxon>Rhabditina</taxon>
        <taxon>Rhabditomorpha</taxon>
        <taxon>Strongyloidea</taxon>
        <taxon>Metastrongylidae</taxon>
        <taxon>Angiostrongylus</taxon>
    </lineage>
</organism>
<name>A0A0K0DNK8_ANGCA</name>
<dbReference type="PANTHER" id="PTHR22718">
    <property type="entry name" value="SERPENTINE RECEPTOR, CLASS X"/>
    <property type="match status" value="1"/>
</dbReference>
<dbReference type="Proteomes" id="UP000035642">
    <property type="component" value="Unassembled WGS sequence"/>
</dbReference>
<evidence type="ECO:0000313" key="3">
    <source>
        <dbReference type="WBParaSite" id="ACAC_0001334701-mRNA-1"/>
    </source>
</evidence>
<keyword evidence="1" id="KW-0812">Transmembrane</keyword>
<evidence type="ECO:0000256" key="1">
    <source>
        <dbReference type="SAM" id="Phobius"/>
    </source>
</evidence>
<dbReference type="PANTHER" id="PTHR22718:SF25">
    <property type="entry name" value="G-PROTEIN COUPLED RECEPTORS FAMILY 1 PROFILE DOMAIN-CONTAINING PROTEIN"/>
    <property type="match status" value="1"/>
</dbReference>
<evidence type="ECO:0000313" key="2">
    <source>
        <dbReference type="Proteomes" id="UP000035642"/>
    </source>
</evidence>
<proteinExistence type="predicted"/>
<feature type="transmembrane region" description="Helical" evidence="1">
    <location>
        <begin position="57"/>
        <end position="84"/>
    </location>
</feature>
<dbReference type="WBParaSite" id="ACAC_0001334701-mRNA-1">
    <property type="protein sequence ID" value="ACAC_0001334701-mRNA-1"/>
    <property type="gene ID" value="ACAC_0001334701"/>
</dbReference>
<keyword evidence="1" id="KW-1133">Transmembrane helix</keyword>